<name>A0A1I4S7K2_9PROT</name>
<evidence type="ECO:0000313" key="2">
    <source>
        <dbReference type="EMBL" id="SFM60475.1"/>
    </source>
</evidence>
<dbReference type="Proteomes" id="UP000199561">
    <property type="component" value="Unassembled WGS sequence"/>
</dbReference>
<evidence type="ECO:0000313" key="3">
    <source>
        <dbReference type="Proteomes" id="UP000199561"/>
    </source>
</evidence>
<sequence length="86" mass="10028">MVTRQQVSRDIALMELTPGLKQTPRRYDPRYYNLQGELGLTHQELRGIVVGLENKYRLTIPPEKIESISTVDNLIEYVVRMANQRI</sequence>
<dbReference type="EMBL" id="CAJNAP010000003">
    <property type="protein sequence ID" value="CAE6491161.1"/>
    <property type="molecule type" value="Genomic_DNA"/>
</dbReference>
<dbReference type="AlphaFoldDB" id="A0A1I4S7K2"/>
<dbReference type="STRING" id="52442.SAMN05421880_1237"/>
<evidence type="ECO:0000313" key="1">
    <source>
        <dbReference type="EMBL" id="CAE6491161.1"/>
    </source>
</evidence>
<gene>
    <name evidence="1" type="ORF">NMYAN_110050</name>
    <name evidence="2" type="ORF">SAMN05421880_1237</name>
</gene>
<dbReference type="InterPro" id="IPR036736">
    <property type="entry name" value="ACP-like_sf"/>
</dbReference>
<accession>A0A1I4S7K2</accession>
<dbReference type="SUPFAM" id="SSF47336">
    <property type="entry name" value="ACP-like"/>
    <property type="match status" value="1"/>
</dbReference>
<evidence type="ECO:0008006" key="4">
    <source>
        <dbReference type="Google" id="ProtNLM"/>
    </source>
</evidence>
<keyword evidence="3" id="KW-1185">Reference proteome</keyword>
<dbReference type="OrthoDB" id="3215648at2"/>
<dbReference type="Proteomes" id="UP000601736">
    <property type="component" value="Unassembled WGS sequence"/>
</dbReference>
<reference evidence="1" key="2">
    <citation type="submission" date="2021-02" db="EMBL/GenBank/DDBJ databases">
        <authorList>
            <person name="Han P."/>
        </authorList>
    </citation>
    <scope>NUCLEOTIDE SEQUENCE</scope>
    <source>
        <strain evidence="1">Nitrosomonas nitrosa 18-3D</strain>
    </source>
</reference>
<dbReference type="RefSeq" id="WP_090670567.1">
    <property type="nucleotide sequence ID" value="NZ_CAJNAP010000003.1"/>
</dbReference>
<protein>
    <recommendedName>
        <fullName evidence="4">Acyl carrier protein</fullName>
    </recommendedName>
</protein>
<reference evidence="2 3" key="1">
    <citation type="submission" date="2016-10" db="EMBL/GenBank/DDBJ databases">
        <authorList>
            <person name="de Groot N.N."/>
        </authorList>
    </citation>
    <scope>NUCLEOTIDE SEQUENCE [LARGE SCALE GENOMIC DNA]</scope>
    <source>
        <strain evidence="2 3">Nm146</strain>
    </source>
</reference>
<dbReference type="Gene3D" id="1.10.1200.10">
    <property type="entry name" value="ACP-like"/>
    <property type="match status" value="1"/>
</dbReference>
<proteinExistence type="predicted"/>
<dbReference type="EMBL" id="FOUF01000023">
    <property type="protein sequence ID" value="SFM60475.1"/>
    <property type="molecule type" value="Genomic_DNA"/>
</dbReference>
<organism evidence="2 3">
    <name type="scientific">Nitrosomonas nitrosa</name>
    <dbReference type="NCBI Taxonomy" id="52442"/>
    <lineage>
        <taxon>Bacteria</taxon>
        <taxon>Pseudomonadati</taxon>
        <taxon>Pseudomonadota</taxon>
        <taxon>Betaproteobacteria</taxon>
        <taxon>Nitrosomonadales</taxon>
        <taxon>Nitrosomonadaceae</taxon>
        <taxon>Nitrosomonas</taxon>
    </lineage>
</organism>